<dbReference type="EC" id="5.5.1.4" evidence="3"/>
<dbReference type="AlphaFoldDB" id="A0A5C5ZER2"/>
<evidence type="ECO:0000313" key="4">
    <source>
        <dbReference type="Proteomes" id="UP000318478"/>
    </source>
</evidence>
<dbReference type="OrthoDB" id="729130at2"/>
<reference evidence="3 4" key="1">
    <citation type="submission" date="2019-02" db="EMBL/GenBank/DDBJ databases">
        <title>Deep-cultivation of Planctomycetes and their phenomic and genomic characterization uncovers novel biology.</title>
        <authorList>
            <person name="Wiegand S."/>
            <person name="Jogler M."/>
            <person name="Boedeker C."/>
            <person name="Pinto D."/>
            <person name="Vollmers J."/>
            <person name="Rivas-Marin E."/>
            <person name="Kohn T."/>
            <person name="Peeters S.H."/>
            <person name="Heuer A."/>
            <person name="Rast P."/>
            <person name="Oberbeckmann S."/>
            <person name="Bunk B."/>
            <person name="Jeske O."/>
            <person name="Meyerdierks A."/>
            <person name="Storesund J.E."/>
            <person name="Kallscheuer N."/>
            <person name="Luecker S."/>
            <person name="Lage O.M."/>
            <person name="Pohl T."/>
            <person name="Merkel B.J."/>
            <person name="Hornburger P."/>
            <person name="Mueller R.-W."/>
            <person name="Bruemmer F."/>
            <person name="Labrenz M."/>
            <person name="Spormann A.M."/>
            <person name="Op Den Camp H."/>
            <person name="Overmann J."/>
            <person name="Amann R."/>
            <person name="Jetten M.S.M."/>
            <person name="Mascher T."/>
            <person name="Medema M.H."/>
            <person name="Devos D.P."/>
            <person name="Kaster A.-K."/>
            <person name="Ovreas L."/>
            <person name="Rohde M."/>
            <person name="Galperin M.Y."/>
            <person name="Jogler C."/>
        </authorList>
    </citation>
    <scope>NUCLEOTIDE SEQUENCE [LARGE SCALE GENOMIC DNA]</scope>
    <source>
        <strain evidence="3 4">Pla123a</strain>
    </source>
</reference>
<evidence type="ECO:0000313" key="3">
    <source>
        <dbReference type="EMBL" id="TWT85645.1"/>
    </source>
</evidence>
<dbReference type="InterPro" id="IPR036291">
    <property type="entry name" value="NAD(P)-bd_dom_sf"/>
</dbReference>
<dbReference type="SUPFAM" id="SSF51735">
    <property type="entry name" value="NAD(P)-binding Rossmann-fold domains"/>
    <property type="match status" value="1"/>
</dbReference>
<comment type="similarity">
    <text evidence="1">Belongs to the myo-inositol 1-phosphate synthase family.</text>
</comment>
<evidence type="ECO:0000256" key="1">
    <source>
        <dbReference type="ARBA" id="ARBA00010813"/>
    </source>
</evidence>
<dbReference type="RefSeq" id="WP_146583897.1">
    <property type="nucleotide sequence ID" value="NZ_SJPO01000001.1"/>
</dbReference>
<keyword evidence="3" id="KW-0413">Isomerase</keyword>
<dbReference type="PANTHER" id="PTHR11510">
    <property type="entry name" value="MYO-INOSITOL-1 PHOSPHATE SYNTHASE"/>
    <property type="match status" value="1"/>
</dbReference>
<dbReference type="PIRSF" id="PIRSF015578">
    <property type="entry name" value="Myoinos-ppht_syn"/>
    <property type="match status" value="1"/>
</dbReference>
<accession>A0A5C5ZER2</accession>
<comment type="caution">
    <text evidence="3">The sequence shown here is derived from an EMBL/GenBank/DDBJ whole genome shotgun (WGS) entry which is preliminary data.</text>
</comment>
<dbReference type="GO" id="GO:0006021">
    <property type="term" value="P:inositol biosynthetic process"/>
    <property type="evidence" value="ECO:0007669"/>
    <property type="project" value="InterPro"/>
</dbReference>
<dbReference type="Pfam" id="PF07994">
    <property type="entry name" value="NAD_binding_5"/>
    <property type="match status" value="1"/>
</dbReference>
<feature type="domain" description="Myo-inositol-1-phosphate synthase GAPDH-like" evidence="2">
    <location>
        <begin position="236"/>
        <end position="344"/>
    </location>
</feature>
<protein>
    <submittedName>
        <fullName evidence="3">Inositol-3-phosphate synthase</fullName>
        <ecNumber evidence="3">5.5.1.4</ecNumber>
    </submittedName>
</protein>
<dbReference type="Proteomes" id="UP000318478">
    <property type="component" value="Unassembled WGS sequence"/>
</dbReference>
<dbReference type="EMBL" id="SJPO01000001">
    <property type="protein sequence ID" value="TWT85645.1"/>
    <property type="molecule type" value="Genomic_DNA"/>
</dbReference>
<dbReference type="Pfam" id="PF01658">
    <property type="entry name" value="Inos-1-P_synth"/>
    <property type="match status" value="1"/>
</dbReference>
<dbReference type="Gene3D" id="3.30.360.10">
    <property type="entry name" value="Dihydrodipicolinate Reductase, domain 2"/>
    <property type="match status" value="1"/>
</dbReference>
<dbReference type="InterPro" id="IPR013021">
    <property type="entry name" value="Myo-inos-1-P_Synthase_GAPDH"/>
</dbReference>
<organism evidence="3 4">
    <name type="scientific">Posidoniimonas polymericola</name>
    <dbReference type="NCBI Taxonomy" id="2528002"/>
    <lineage>
        <taxon>Bacteria</taxon>
        <taxon>Pseudomonadati</taxon>
        <taxon>Planctomycetota</taxon>
        <taxon>Planctomycetia</taxon>
        <taxon>Pirellulales</taxon>
        <taxon>Lacipirellulaceae</taxon>
        <taxon>Posidoniimonas</taxon>
    </lineage>
</organism>
<dbReference type="SUPFAM" id="SSF55347">
    <property type="entry name" value="Glyceraldehyde-3-phosphate dehydrogenase-like, C-terminal domain"/>
    <property type="match status" value="1"/>
</dbReference>
<proteinExistence type="inferred from homology"/>
<dbReference type="GO" id="GO:0004512">
    <property type="term" value="F:inositol-3-phosphate synthase activity"/>
    <property type="evidence" value="ECO:0007669"/>
    <property type="project" value="UniProtKB-EC"/>
</dbReference>
<dbReference type="Gene3D" id="3.40.50.720">
    <property type="entry name" value="NAD(P)-binding Rossmann-like Domain"/>
    <property type="match status" value="1"/>
</dbReference>
<evidence type="ECO:0000259" key="2">
    <source>
        <dbReference type="Pfam" id="PF01658"/>
    </source>
</evidence>
<sequence length="410" mass="42866">MPPQPAPPRTGLWLVGARGGVATTAAVGCCALQQGLIGSTGLVTELPPLAAAGLRDWGQFVLGGCEIRAGELPQAALDAGLPPALVAACGDELRAIDQRIVPGVVHNSGSAVDQLAAGDAARRFDTPRAAVDAIKHDLDRFRESERLERVIVAVASSTEPPTDATRLPDSWEELEPLLATPHDCPLRASSLYAIAALESGCGFVNFTPSLGASCAAIDQLAIQVGACHAGRDGKTGETLLKTTLAPMFASRNLEVMSWVGHNILGNADGRILSSQENKQSKLGCKDAALDALLGREPGDGPQSLVSIEYVASLGERKTAWNHVHFRGFMGVEMTLQVTWQGHDSALAAPLVLDLARLLDASSARGERGAVGALACFFKNPVGAPLEGHAEQFAALLKHYAGRHSAEASDH</sequence>
<gene>
    <name evidence="3" type="primary">ino1</name>
    <name evidence="3" type="ORF">Pla123a_04520</name>
</gene>
<dbReference type="GO" id="GO:0008654">
    <property type="term" value="P:phospholipid biosynthetic process"/>
    <property type="evidence" value="ECO:0007669"/>
    <property type="project" value="InterPro"/>
</dbReference>
<keyword evidence="4" id="KW-1185">Reference proteome</keyword>
<name>A0A5C5ZER2_9BACT</name>
<dbReference type="InterPro" id="IPR002587">
    <property type="entry name" value="Myo-inos-1-P_Synthase"/>
</dbReference>